<sequence length="123" mass="13934">MRSLLMTFGLVVMTFGVSFADNFSKALSVEDFNDKVVWIGMSDCGNFLQVDVNEAEVNDNVGKCKIEVSKMDDLKYKRKVMLYMRGLLNAPQQPNQIILTTEDVKLNADFSRSNLNDLVKLMN</sequence>
<reference evidence="2" key="1">
    <citation type="submission" date="2023-07" db="EMBL/GenBank/DDBJ databases">
        <title>Genomic Encyclopedia of Type Strains, Phase IV (KMG-IV): sequencing the most valuable type-strain genomes for metagenomic binning, comparative biology and taxonomic classification.</title>
        <authorList>
            <person name="Goeker M."/>
        </authorList>
    </citation>
    <scope>NUCLEOTIDE SEQUENCE</scope>
    <source>
        <strain evidence="2">DSM 26174</strain>
    </source>
</reference>
<organism evidence="2 3">
    <name type="scientific">Aureibacter tunicatorum</name>
    <dbReference type="NCBI Taxonomy" id="866807"/>
    <lineage>
        <taxon>Bacteria</taxon>
        <taxon>Pseudomonadati</taxon>
        <taxon>Bacteroidota</taxon>
        <taxon>Cytophagia</taxon>
        <taxon>Cytophagales</taxon>
        <taxon>Persicobacteraceae</taxon>
        <taxon>Aureibacter</taxon>
    </lineage>
</organism>
<proteinExistence type="predicted"/>
<gene>
    <name evidence="2" type="ORF">HNQ88_002747</name>
</gene>
<evidence type="ECO:0000313" key="2">
    <source>
        <dbReference type="EMBL" id="MDR6239699.1"/>
    </source>
</evidence>
<name>A0AAE3XPK5_9BACT</name>
<dbReference type="Proteomes" id="UP001185092">
    <property type="component" value="Unassembled WGS sequence"/>
</dbReference>
<feature type="signal peptide" evidence="1">
    <location>
        <begin position="1"/>
        <end position="20"/>
    </location>
</feature>
<evidence type="ECO:0000256" key="1">
    <source>
        <dbReference type="SAM" id="SignalP"/>
    </source>
</evidence>
<keyword evidence="1" id="KW-0732">Signal</keyword>
<protein>
    <submittedName>
        <fullName evidence="2">Uncharacterized protein</fullName>
    </submittedName>
</protein>
<evidence type="ECO:0000313" key="3">
    <source>
        <dbReference type="Proteomes" id="UP001185092"/>
    </source>
</evidence>
<dbReference type="RefSeq" id="WP_309939445.1">
    <property type="nucleotide sequence ID" value="NZ_AP025305.1"/>
</dbReference>
<keyword evidence="3" id="KW-1185">Reference proteome</keyword>
<dbReference type="EMBL" id="JAVDQD010000003">
    <property type="protein sequence ID" value="MDR6239699.1"/>
    <property type="molecule type" value="Genomic_DNA"/>
</dbReference>
<comment type="caution">
    <text evidence="2">The sequence shown here is derived from an EMBL/GenBank/DDBJ whole genome shotgun (WGS) entry which is preliminary data.</text>
</comment>
<feature type="chain" id="PRO_5042093269" evidence="1">
    <location>
        <begin position="21"/>
        <end position="123"/>
    </location>
</feature>
<dbReference type="AlphaFoldDB" id="A0AAE3XPK5"/>
<accession>A0AAE3XPK5</accession>